<keyword evidence="2" id="KW-0472">Membrane</keyword>
<protein>
    <recommendedName>
        <fullName evidence="5">Verru_Chthon cassette protein A</fullName>
    </recommendedName>
</protein>
<accession>A0A8E6B5H2</accession>
<reference evidence="3" key="1">
    <citation type="submission" date="2021-05" db="EMBL/GenBank/DDBJ databases">
        <title>Complete genome sequence of the cellulolytic planctomycete Telmatocola sphagniphila SP2T and characterization of the first cellulase from planctomycetes.</title>
        <authorList>
            <person name="Rakitin A.L."/>
            <person name="Beletsky A.V."/>
            <person name="Naumoff D.G."/>
            <person name="Kulichevskaya I.S."/>
            <person name="Mardanov A.V."/>
            <person name="Ravin N.V."/>
            <person name="Dedysh S.N."/>
        </authorList>
    </citation>
    <scope>NUCLEOTIDE SEQUENCE</scope>
    <source>
        <strain evidence="3">SP2T</strain>
    </source>
</reference>
<keyword evidence="2" id="KW-0812">Transmembrane</keyword>
<feature type="transmembrane region" description="Helical" evidence="2">
    <location>
        <begin position="15"/>
        <end position="37"/>
    </location>
</feature>
<evidence type="ECO:0000313" key="4">
    <source>
        <dbReference type="Proteomes" id="UP000676194"/>
    </source>
</evidence>
<name>A0A8E6B5H2_9BACT</name>
<feature type="region of interest" description="Disordered" evidence="1">
    <location>
        <begin position="53"/>
        <end position="77"/>
    </location>
</feature>
<dbReference type="EMBL" id="CP074694">
    <property type="protein sequence ID" value="QVL30770.1"/>
    <property type="molecule type" value="Genomic_DNA"/>
</dbReference>
<evidence type="ECO:0000313" key="3">
    <source>
        <dbReference type="EMBL" id="QVL30770.1"/>
    </source>
</evidence>
<dbReference type="RefSeq" id="WP_213494653.1">
    <property type="nucleotide sequence ID" value="NZ_CP074694.1"/>
</dbReference>
<evidence type="ECO:0008006" key="5">
    <source>
        <dbReference type="Google" id="ProtNLM"/>
    </source>
</evidence>
<keyword evidence="2" id="KW-1133">Transmembrane helix</keyword>
<proteinExistence type="predicted"/>
<keyword evidence="4" id="KW-1185">Reference proteome</keyword>
<sequence>MLLQTKKLSTRRRGIILLVVVTMLALFAVVGITFVLYAESAANSARQARETQFGGHTGVAPGLNITNRGSSDDAPPIPNEIFNKTLGDLIYDVEDDVGRYNALRGWSLARDMYGYNYNAINGQPFAGLGYPEGVTFGSITDANASQQGATASDRAYNYINYSDSPYPADYLGTNPNGYFPQRDPEWITNGQNGNQAQYSLRSAANAIYVPKNAPYTAVDTNHLYLGAISTASGTPQVVMPSFFRPWHFETQANGITYTGFAPTNNTLPVLHPSNPLWGTSGDPIAGPRGQYRILRPTNYYHKNFPPVPMNADGSYTGDVQNLEGGPGNDSLWMDIDLPVRRWRGKNYKPLVAMFITDLDGRINSNIAGSMIQASAKNGNPDFLQRSNQGWGPWEQNLAIAMGDIDPNTALGDPNSALVRADAFNVITRPPTAYTAGRMVQSMAQTPQFNSVGNDPGGSPIYQGQLSNVAIGKPYGFDLSTFAGNYSSDFPKAIFYSNADYDALDLQKSGNSLIPVPSAQKIALPANVVGLPKMTAPTFPATQFQAWNITDNAVQPTFVNPTELIYHPSLHNPYLTLRVPPQNFQTDQNWSLNHGHNFSDVRWLNYKLKGENDAILRSDLANLAPNSLYNLPTAAASRFRITPTSNDLITPGITGYEWASGRTDHMFTTYGNNVDPLARGLITQFKIANQNITTPDGALSPFAFPTLYNPVSGDYSALNKASAVQAKLWGAGNSNIISALDLNRKLTPFPSGTNGIAQTLIPQIMQERQVFARDIFLRLVVATGIWTNPPSPTTANYGTGKVLLRDQSIPNYNTAQVQNSLRYLAQLAVNIVDYIDQDDVMTVYNWRNLNPFDPNYLTFAYDANPGAPPSLATDAVSGTEIIFGVENPRLVINEVYSHIRNDPSDPFLANPQAPNDTTQWKATLPQPYIYQHWIELKCPVTAPVSQNGQPNLQSIFKADFTYYRILKIQATSDLALDGYVSLLENYDHRVFDATFFNLQTGALNNGFASTVKIIPFKQIFKALSQANPVVANAEPLDQTSDQQNYIVIGPPDAQTDTTTGKYATAAGVQANTLIPNMSNDPTMGAGKANVQVKSSVLGGTTPYPPNMDQTATTADTQALTTNGANNRYIFVLQRMAMAPQYNFDPTNPTKDPAPNGVNPILNSWVTVDYFVQAGNSIFDNRVVGAGKGNFTRIPNTAIAQQFSIGRRQPLDGYQPSSQLLNLVADADAPAKDATNSRTPTISAATTVAAPTAIASVVQQTPQPAAKPAGVSPTITQPPAITNILSTFGQVNYPPPQRYLSPSLTLKNGNQNLSANYDWYTHLDRPLISPAELLTVCAYSNHRVTNQFHWSNNTYQPSRVNSKSTAAGTAAAMRSQRMMHLAPWTDMEPAFNDPTGTVQPDPNDTNFFVADQVRLFRALALLETKTRVRGIPYGGRTPGKVNINTIYDPTILKAVVSGSDANTFTYIDANGVNSDVTNAWTAIQKYRWPGESSTNIQPGNFSRNDRAFMPPGLPIYTAHTNATNFYYRNNSGIQNTFLWGNPLQVNTNAPNPVGNQPLFITDQFHPYMNHEMLIKAMNNLTTRSNTFAVWCTVGYFEVENDGPYTPSNRPRLGKELGSKDGTVVRHKFFSVVDRSNLATYSAVAGSQPQASAPVLFDFQPDPSPNQDPYTPTSVNGTSYFQYTCSIPGFVYPSTISGNTDLMPLVDAFSGNHYVIKSLSGEYDGRPWKIQSQTSTTQGTSILIGAGTPNEEFITIGYNGATNVVQGFMSGLGATNNASSTPQPAPYRLTIRTKNKHYPGESIAVFPVIGAVEPSFYANPGPQTKYFNYQASPYTDVIRYATQIR</sequence>
<dbReference type="Proteomes" id="UP000676194">
    <property type="component" value="Chromosome"/>
</dbReference>
<evidence type="ECO:0000256" key="2">
    <source>
        <dbReference type="SAM" id="Phobius"/>
    </source>
</evidence>
<evidence type="ECO:0000256" key="1">
    <source>
        <dbReference type="SAM" id="MobiDB-lite"/>
    </source>
</evidence>
<organism evidence="3 4">
    <name type="scientific">Telmatocola sphagniphila</name>
    <dbReference type="NCBI Taxonomy" id="1123043"/>
    <lineage>
        <taxon>Bacteria</taxon>
        <taxon>Pseudomonadati</taxon>
        <taxon>Planctomycetota</taxon>
        <taxon>Planctomycetia</taxon>
        <taxon>Gemmatales</taxon>
        <taxon>Gemmataceae</taxon>
    </lineage>
</organism>
<dbReference type="KEGG" id="tsph:KIH39_18190"/>
<gene>
    <name evidence="3" type="ORF">KIH39_18190</name>
</gene>